<accession>A0ACB8BHV9</accession>
<dbReference type="Proteomes" id="UP000790709">
    <property type="component" value="Unassembled WGS sequence"/>
</dbReference>
<dbReference type="EMBL" id="MU266402">
    <property type="protein sequence ID" value="KAH7925425.1"/>
    <property type="molecule type" value="Genomic_DNA"/>
</dbReference>
<reference evidence="1" key="1">
    <citation type="journal article" date="2021" name="New Phytol.">
        <title>Evolutionary innovations through gain and loss of genes in the ectomycorrhizal Boletales.</title>
        <authorList>
            <person name="Wu G."/>
            <person name="Miyauchi S."/>
            <person name="Morin E."/>
            <person name="Kuo A."/>
            <person name="Drula E."/>
            <person name="Varga T."/>
            <person name="Kohler A."/>
            <person name="Feng B."/>
            <person name="Cao Y."/>
            <person name="Lipzen A."/>
            <person name="Daum C."/>
            <person name="Hundley H."/>
            <person name="Pangilinan J."/>
            <person name="Johnson J."/>
            <person name="Barry K."/>
            <person name="LaButti K."/>
            <person name="Ng V."/>
            <person name="Ahrendt S."/>
            <person name="Min B."/>
            <person name="Choi I.G."/>
            <person name="Park H."/>
            <person name="Plett J.M."/>
            <person name="Magnuson J."/>
            <person name="Spatafora J.W."/>
            <person name="Nagy L.G."/>
            <person name="Henrissat B."/>
            <person name="Grigoriev I.V."/>
            <person name="Yang Z.L."/>
            <person name="Xu J."/>
            <person name="Martin F.M."/>
        </authorList>
    </citation>
    <scope>NUCLEOTIDE SEQUENCE</scope>
    <source>
        <strain evidence="1">KUC20120723A-06</strain>
    </source>
</reference>
<gene>
    <name evidence="1" type="ORF">BV22DRAFT_432830</name>
</gene>
<protein>
    <submittedName>
        <fullName evidence="1">Kinase-like protein</fullName>
    </submittedName>
</protein>
<sequence length="284" mass="31748">MNGAQSVALKRIRISSEEKEQRELRRIFRKEALVWKNLSHSYVLPFLGISNDVFKPHWCMVLPWMKNGNINNVIDQGAHQHIKIRQFLYEVSQGLAYLHSRSIVHGDLRGANILVDDDWHPQLADFGLASFADPITSHTSSGRGSPRWMAPELQNPDDFSMKFQRTPATDIYAFGCTCLELYTGKAPFHEVQPPIRVSLKVIVGQRPPRPSSDLLADLSDDMWTLIEACWHQSHLHRPSANQVVKLIGGDMITESSPTSNISSASPSPGVDYDVAVTGITPTAL</sequence>
<keyword evidence="2" id="KW-1185">Reference proteome</keyword>
<organism evidence="1 2">
    <name type="scientific">Leucogyrophana mollusca</name>
    <dbReference type="NCBI Taxonomy" id="85980"/>
    <lineage>
        <taxon>Eukaryota</taxon>
        <taxon>Fungi</taxon>
        <taxon>Dikarya</taxon>
        <taxon>Basidiomycota</taxon>
        <taxon>Agaricomycotina</taxon>
        <taxon>Agaricomycetes</taxon>
        <taxon>Agaricomycetidae</taxon>
        <taxon>Boletales</taxon>
        <taxon>Boletales incertae sedis</taxon>
        <taxon>Leucogyrophana</taxon>
    </lineage>
</organism>
<evidence type="ECO:0000313" key="1">
    <source>
        <dbReference type="EMBL" id="KAH7925425.1"/>
    </source>
</evidence>
<name>A0ACB8BHV9_9AGAM</name>
<proteinExistence type="predicted"/>
<evidence type="ECO:0000313" key="2">
    <source>
        <dbReference type="Proteomes" id="UP000790709"/>
    </source>
</evidence>
<comment type="caution">
    <text evidence="1">The sequence shown here is derived from an EMBL/GenBank/DDBJ whole genome shotgun (WGS) entry which is preliminary data.</text>
</comment>